<evidence type="ECO:0000256" key="6">
    <source>
        <dbReference type="ARBA" id="ARBA00022723"/>
    </source>
</evidence>
<dbReference type="InterPro" id="IPR005804">
    <property type="entry name" value="FA_desaturase_dom"/>
</dbReference>
<dbReference type="GO" id="GO:0046872">
    <property type="term" value="F:metal ion binding"/>
    <property type="evidence" value="ECO:0007669"/>
    <property type="project" value="UniProtKB-KW"/>
</dbReference>
<feature type="transmembrane region" description="Helical" evidence="12">
    <location>
        <begin position="85"/>
        <end position="109"/>
    </location>
</feature>
<evidence type="ECO:0000256" key="2">
    <source>
        <dbReference type="ARBA" id="ARBA00010823"/>
    </source>
</evidence>
<evidence type="ECO:0000313" key="15">
    <source>
        <dbReference type="Proteomes" id="UP000267187"/>
    </source>
</evidence>
<comment type="caution">
    <text evidence="14">The sequence shown here is derived from an EMBL/GenBank/DDBJ whole genome shotgun (WGS) entry which is preliminary data.</text>
</comment>
<dbReference type="CDD" id="cd03512">
    <property type="entry name" value="Alkane-hydroxylase"/>
    <property type="match status" value="1"/>
</dbReference>
<evidence type="ECO:0000256" key="5">
    <source>
        <dbReference type="ARBA" id="ARBA00022692"/>
    </source>
</evidence>
<evidence type="ECO:0000256" key="7">
    <source>
        <dbReference type="ARBA" id="ARBA00022989"/>
    </source>
</evidence>
<keyword evidence="11 12" id="KW-0472">Membrane</keyword>
<dbReference type="OrthoDB" id="4759734at2"/>
<proteinExistence type="inferred from homology"/>
<keyword evidence="4" id="KW-0997">Cell inner membrane</keyword>
<keyword evidence="5 12" id="KW-0812">Transmembrane</keyword>
<feature type="transmembrane region" description="Helical" evidence="12">
    <location>
        <begin position="20"/>
        <end position="38"/>
    </location>
</feature>
<feature type="transmembrane region" description="Helical" evidence="12">
    <location>
        <begin position="226"/>
        <end position="244"/>
    </location>
</feature>
<evidence type="ECO:0000256" key="9">
    <source>
        <dbReference type="ARBA" id="ARBA00023004"/>
    </source>
</evidence>
<dbReference type="GO" id="GO:0005886">
    <property type="term" value="C:plasma membrane"/>
    <property type="evidence" value="ECO:0007669"/>
    <property type="project" value="UniProtKB-SubCell"/>
</dbReference>
<dbReference type="GO" id="GO:0004497">
    <property type="term" value="F:monooxygenase activity"/>
    <property type="evidence" value="ECO:0007669"/>
    <property type="project" value="UniProtKB-KW"/>
</dbReference>
<gene>
    <name evidence="14" type="ORF">DFR27_0440</name>
</gene>
<evidence type="ECO:0000256" key="1">
    <source>
        <dbReference type="ARBA" id="ARBA00004429"/>
    </source>
</evidence>
<evidence type="ECO:0000256" key="3">
    <source>
        <dbReference type="ARBA" id="ARBA00022475"/>
    </source>
</evidence>
<keyword evidence="7 12" id="KW-1133">Transmembrane helix</keyword>
<feature type="transmembrane region" description="Helical" evidence="12">
    <location>
        <begin position="44"/>
        <end position="64"/>
    </location>
</feature>
<organism evidence="14 15">
    <name type="scientific">Umboniibacter marinipuniceus</name>
    <dbReference type="NCBI Taxonomy" id="569599"/>
    <lineage>
        <taxon>Bacteria</taxon>
        <taxon>Pseudomonadati</taxon>
        <taxon>Pseudomonadota</taxon>
        <taxon>Gammaproteobacteria</taxon>
        <taxon>Cellvibrionales</taxon>
        <taxon>Cellvibrionaceae</taxon>
        <taxon>Umboniibacter</taxon>
    </lineage>
</organism>
<dbReference type="AlphaFoldDB" id="A0A3M0ABF7"/>
<keyword evidence="10 14" id="KW-0503">Monooxygenase</keyword>
<dbReference type="InterPro" id="IPR033885">
    <property type="entry name" value="AlkB/XylM"/>
</dbReference>
<name>A0A3M0ABF7_9GAMM</name>
<evidence type="ECO:0000256" key="12">
    <source>
        <dbReference type="SAM" id="Phobius"/>
    </source>
</evidence>
<sequence length="366" mass="42710">MTTMTGKANDHLLMLKKYAYLLVLLTPLSMLASYALWRTTQDDFWLWLTPAIVFILVPVLEQLIGRDSDNINEETQFEDLSKQRYYRWLIILCAPLYLLTLAAGAWAFSTQIEGWLAQLAWVFSMGTTGAVIAINVGHELIHKNTKLERFAGGCLLAMVCYAGFKVEHVRGHHVWVSTPNDPSSSRFGQSLYHFWPRAVWHNTMNAWRLEHQRLRRRQLPFWRNELIGWYSLSAVLGGIMLMIWGVDGLLFFLVQSLIAFGFLEVINYIEHYGLARREQDNGRYEKTNVTHSWNSNFLLTNVLLFQLQRHSDHHAFPQRRYQVLRHHDESPQLPAGYATMILIALIPPLWFRIMNPRVERYYDQAS</sequence>
<protein>
    <submittedName>
        <fullName evidence="14">Alkane 1-monooxygenase</fullName>
    </submittedName>
</protein>
<comment type="similarity">
    <text evidence="2">Belongs to the fatty acid desaturase type 1 family. AlkB subfamily.</text>
</comment>
<evidence type="ECO:0000313" key="14">
    <source>
        <dbReference type="EMBL" id="RMA82491.1"/>
    </source>
</evidence>
<dbReference type="PANTHER" id="PTHR38674:SF1">
    <property type="entry name" value="ALKANE 1-MONOOXYGENASE 1"/>
    <property type="match status" value="1"/>
</dbReference>
<feature type="transmembrane region" description="Helical" evidence="12">
    <location>
        <begin position="250"/>
        <end position="269"/>
    </location>
</feature>
<keyword evidence="3" id="KW-1003">Cell membrane</keyword>
<evidence type="ECO:0000256" key="11">
    <source>
        <dbReference type="ARBA" id="ARBA00023136"/>
    </source>
</evidence>
<dbReference type="Pfam" id="PF00487">
    <property type="entry name" value="FA_desaturase"/>
    <property type="match status" value="1"/>
</dbReference>
<dbReference type="GO" id="GO:0006629">
    <property type="term" value="P:lipid metabolic process"/>
    <property type="evidence" value="ECO:0007669"/>
    <property type="project" value="InterPro"/>
</dbReference>
<comment type="subcellular location">
    <subcellularLocation>
        <location evidence="1">Cell inner membrane</location>
        <topology evidence="1">Multi-pass membrane protein</topology>
    </subcellularLocation>
</comment>
<dbReference type="Proteomes" id="UP000267187">
    <property type="component" value="Unassembled WGS sequence"/>
</dbReference>
<evidence type="ECO:0000256" key="8">
    <source>
        <dbReference type="ARBA" id="ARBA00023002"/>
    </source>
</evidence>
<evidence type="ECO:0000259" key="13">
    <source>
        <dbReference type="Pfam" id="PF00487"/>
    </source>
</evidence>
<keyword evidence="6" id="KW-0479">Metal-binding</keyword>
<reference evidence="14 15" key="1">
    <citation type="submission" date="2018-10" db="EMBL/GenBank/DDBJ databases">
        <title>Genomic Encyclopedia of Type Strains, Phase IV (KMG-IV): sequencing the most valuable type-strain genomes for metagenomic binning, comparative biology and taxonomic classification.</title>
        <authorList>
            <person name="Goeker M."/>
        </authorList>
    </citation>
    <scope>NUCLEOTIDE SEQUENCE [LARGE SCALE GENOMIC DNA]</scope>
    <source>
        <strain evidence="14 15">DSM 25080</strain>
    </source>
</reference>
<dbReference type="PANTHER" id="PTHR38674">
    <property type="entry name" value="ALKANE 1-MONOOXYGENASE 1"/>
    <property type="match status" value="1"/>
</dbReference>
<accession>A0A3M0ABF7</accession>
<feature type="domain" description="Fatty acid desaturase" evidence="13">
    <location>
        <begin position="114"/>
        <end position="341"/>
    </location>
</feature>
<evidence type="ECO:0000256" key="10">
    <source>
        <dbReference type="ARBA" id="ARBA00023033"/>
    </source>
</evidence>
<dbReference type="EMBL" id="REFJ01000001">
    <property type="protein sequence ID" value="RMA82491.1"/>
    <property type="molecule type" value="Genomic_DNA"/>
</dbReference>
<feature type="transmembrane region" description="Helical" evidence="12">
    <location>
        <begin position="115"/>
        <end position="136"/>
    </location>
</feature>
<keyword evidence="15" id="KW-1185">Reference proteome</keyword>
<keyword evidence="8" id="KW-0560">Oxidoreductase</keyword>
<evidence type="ECO:0000256" key="4">
    <source>
        <dbReference type="ARBA" id="ARBA00022519"/>
    </source>
</evidence>
<keyword evidence="9" id="KW-0408">Iron</keyword>